<name>A0ABS5P8N0_9FLAO</name>
<reference evidence="1 2" key="1">
    <citation type="journal article" date="2018" name="Int. J. Syst. Evol. Microbiol.">
        <title>Flavobacterium chryseum sp. nov. and Flavobacterium psychroterrae sp. nov., novel environmental bacteria isolated from Antarctica.</title>
        <authorList>
            <person name="Kralova S."/>
            <person name="Svec P."/>
            <person name="Busse H.J."/>
            <person name="Stankova E."/>
            <person name="Vaczi P."/>
            <person name="Sedlacek I."/>
        </authorList>
    </citation>
    <scope>NUCLEOTIDE SEQUENCE [LARGE SCALE GENOMIC DNA]</scope>
    <source>
        <strain evidence="1 2">CCM 8827</strain>
    </source>
</reference>
<gene>
    <name evidence="1" type="ORF">KHA90_06530</name>
</gene>
<dbReference type="EMBL" id="JAGYVZ010000004">
    <property type="protein sequence ID" value="MBS7230673.1"/>
    <property type="molecule type" value="Genomic_DNA"/>
</dbReference>
<keyword evidence="2" id="KW-1185">Reference proteome</keyword>
<protein>
    <recommendedName>
        <fullName evidence="3">RiboL-PSP-HEPN domain-containing protein</fullName>
    </recommendedName>
</protein>
<sequence length="195" mass="22359">MSDIDYLIKQLNLLIGFLDVSDEEVYNQIKKHDRFNVGLTIEQLYENDFDNYRNHITTSALLLGFSHFEDYLTKCIIKYLSNNPDKNDIKVSLKTIREQGDNLILLVAVEQAKRLTFSEKIKFIEKNMKGLTASIITEIKFVNDVRNCLMHNNGLADNRLNPKYSVGQKILLSSGEVNGFGLKARELADQILDNI</sequence>
<dbReference type="Proteomes" id="UP000722625">
    <property type="component" value="Unassembled WGS sequence"/>
</dbReference>
<proteinExistence type="predicted"/>
<dbReference type="RefSeq" id="WP_213296640.1">
    <property type="nucleotide sequence ID" value="NZ_JAGYVZ010000004.1"/>
</dbReference>
<accession>A0ABS5P8N0</accession>
<evidence type="ECO:0000313" key="2">
    <source>
        <dbReference type="Proteomes" id="UP000722625"/>
    </source>
</evidence>
<comment type="caution">
    <text evidence="1">The sequence shown here is derived from an EMBL/GenBank/DDBJ whole genome shotgun (WGS) entry which is preliminary data.</text>
</comment>
<evidence type="ECO:0000313" key="1">
    <source>
        <dbReference type="EMBL" id="MBS7230673.1"/>
    </source>
</evidence>
<organism evidence="1 2">
    <name type="scientific">Flavobacterium psychroterrae</name>
    <dbReference type="NCBI Taxonomy" id="2133767"/>
    <lineage>
        <taxon>Bacteria</taxon>
        <taxon>Pseudomonadati</taxon>
        <taxon>Bacteroidota</taxon>
        <taxon>Flavobacteriia</taxon>
        <taxon>Flavobacteriales</taxon>
        <taxon>Flavobacteriaceae</taxon>
        <taxon>Flavobacterium</taxon>
    </lineage>
</organism>
<evidence type="ECO:0008006" key="3">
    <source>
        <dbReference type="Google" id="ProtNLM"/>
    </source>
</evidence>